<proteinExistence type="predicted"/>
<dbReference type="InterPro" id="IPR018060">
    <property type="entry name" value="HTH_AraC"/>
</dbReference>
<reference evidence="5" key="1">
    <citation type="submission" date="2021-07" db="EMBL/GenBank/DDBJ databases">
        <title>Roseobacter insulae sp. nov., isolated from a tidal flat.</title>
        <authorList>
            <person name="Park S."/>
            <person name="Yoon J.-H."/>
        </authorList>
    </citation>
    <scope>NUCLEOTIDE SEQUENCE</scope>
    <source>
        <strain evidence="5">YSTF-M11</strain>
    </source>
</reference>
<feature type="domain" description="HTH araC/xylS-type" evidence="4">
    <location>
        <begin position="231"/>
        <end position="329"/>
    </location>
</feature>
<dbReference type="GO" id="GO:0000976">
    <property type="term" value="F:transcription cis-regulatory region binding"/>
    <property type="evidence" value="ECO:0007669"/>
    <property type="project" value="TreeGrafter"/>
</dbReference>
<dbReference type="PANTHER" id="PTHR47894:SF1">
    <property type="entry name" value="HTH-TYPE TRANSCRIPTIONAL REGULATOR VQSM"/>
    <property type="match status" value="1"/>
</dbReference>
<name>A0A9X1FXR1_9RHOB</name>
<gene>
    <name evidence="5" type="ORF">KX928_17025</name>
</gene>
<sequence length="332" mass="37236">MSRHPVFPAAQQTRLMCKLLGVSEARVLRRAGVRSDYLEGEDTGIDGRGYFALWEATIRESGHDDMLIHLAKTAAIRPCNSPMIAFTSSPIVREGLERLALFKPLVAPIRLTIRDTPHGLSVVFETSSPTLKMTDSFRLFELIYFVEIVRVYTGENVVPASVTGPPAGKLHDRLSEYFGRVPKVSPRTELVFDRDHAALPLISASDALWQDFEPTLQRLLARTVTPKTTAERVEVALRDLLPAGKATADDVCAQLHMSRRSLQRRLQQEGKSYRAVLDATRVDMAKAYLAEGDISVEEISYLLAYRDPNSFYRAFQNWTGMTPMQARVKQLS</sequence>
<evidence type="ECO:0000256" key="3">
    <source>
        <dbReference type="ARBA" id="ARBA00023163"/>
    </source>
</evidence>
<dbReference type="SMART" id="SM00342">
    <property type="entry name" value="HTH_ARAC"/>
    <property type="match status" value="1"/>
</dbReference>
<evidence type="ECO:0000256" key="2">
    <source>
        <dbReference type="ARBA" id="ARBA00023125"/>
    </source>
</evidence>
<dbReference type="InterPro" id="IPR018062">
    <property type="entry name" value="HTH_AraC-typ_CS"/>
</dbReference>
<keyword evidence="3" id="KW-0804">Transcription</keyword>
<dbReference type="AlphaFoldDB" id="A0A9X1FXR1"/>
<dbReference type="PROSITE" id="PS00041">
    <property type="entry name" value="HTH_ARAC_FAMILY_1"/>
    <property type="match status" value="1"/>
</dbReference>
<comment type="caution">
    <text evidence="5">The sequence shown here is derived from an EMBL/GenBank/DDBJ whole genome shotgun (WGS) entry which is preliminary data.</text>
</comment>
<dbReference type="PROSITE" id="PS01124">
    <property type="entry name" value="HTH_ARAC_FAMILY_2"/>
    <property type="match status" value="1"/>
</dbReference>
<organism evidence="5 6">
    <name type="scientific">Roseobacter insulae</name>
    <dbReference type="NCBI Taxonomy" id="2859783"/>
    <lineage>
        <taxon>Bacteria</taxon>
        <taxon>Pseudomonadati</taxon>
        <taxon>Pseudomonadota</taxon>
        <taxon>Alphaproteobacteria</taxon>
        <taxon>Rhodobacterales</taxon>
        <taxon>Roseobacteraceae</taxon>
        <taxon>Roseobacter</taxon>
    </lineage>
</organism>
<protein>
    <submittedName>
        <fullName evidence="5">AraC family transcriptional regulator</fullName>
    </submittedName>
</protein>
<evidence type="ECO:0000256" key="1">
    <source>
        <dbReference type="ARBA" id="ARBA00023015"/>
    </source>
</evidence>
<dbReference type="GO" id="GO:0005829">
    <property type="term" value="C:cytosol"/>
    <property type="evidence" value="ECO:0007669"/>
    <property type="project" value="TreeGrafter"/>
</dbReference>
<dbReference type="PANTHER" id="PTHR47894">
    <property type="entry name" value="HTH-TYPE TRANSCRIPTIONAL REGULATOR GADX"/>
    <property type="match status" value="1"/>
</dbReference>
<dbReference type="GO" id="GO:0003700">
    <property type="term" value="F:DNA-binding transcription factor activity"/>
    <property type="evidence" value="ECO:0007669"/>
    <property type="project" value="InterPro"/>
</dbReference>
<evidence type="ECO:0000259" key="4">
    <source>
        <dbReference type="PROSITE" id="PS01124"/>
    </source>
</evidence>
<dbReference type="Pfam" id="PF12625">
    <property type="entry name" value="Arabinose_bd"/>
    <property type="match status" value="1"/>
</dbReference>
<dbReference type="Proteomes" id="UP001138661">
    <property type="component" value="Unassembled WGS sequence"/>
</dbReference>
<evidence type="ECO:0000313" key="6">
    <source>
        <dbReference type="Proteomes" id="UP001138661"/>
    </source>
</evidence>
<dbReference type="Pfam" id="PF12833">
    <property type="entry name" value="HTH_18"/>
    <property type="match status" value="1"/>
</dbReference>
<keyword evidence="6" id="KW-1185">Reference proteome</keyword>
<evidence type="ECO:0000313" key="5">
    <source>
        <dbReference type="EMBL" id="MBW4709496.1"/>
    </source>
</evidence>
<dbReference type="InterPro" id="IPR032687">
    <property type="entry name" value="AraC-type_N"/>
</dbReference>
<dbReference type="EMBL" id="JAHXDN010000004">
    <property type="protein sequence ID" value="MBW4709496.1"/>
    <property type="molecule type" value="Genomic_DNA"/>
</dbReference>
<accession>A0A9X1FXR1</accession>
<dbReference type="RefSeq" id="WP_219505054.1">
    <property type="nucleotide sequence ID" value="NZ_JAHXDN010000004.1"/>
</dbReference>
<keyword evidence="2" id="KW-0238">DNA-binding</keyword>
<keyword evidence="1" id="KW-0805">Transcription regulation</keyword>